<dbReference type="AlphaFoldDB" id="A0A0S8G0N9"/>
<evidence type="ECO:0000313" key="2">
    <source>
        <dbReference type="EMBL" id="KPK66145.1"/>
    </source>
</evidence>
<protein>
    <submittedName>
        <fullName evidence="2">Uncharacterized protein</fullName>
    </submittedName>
</protein>
<feature type="transmembrane region" description="Helical" evidence="1">
    <location>
        <begin position="5"/>
        <end position="23"/>
    </location>
</feature>
<dbReference type="Proteomes" id="UP000051717">
    <property type="component" value="Unassembled WGS sequence"/>
</dbReference>
<keyword evidence="1" id="KW-0812">Transmembrane</keyword>
<reference evidence="2 3" key="1">
    <citation type="journal article" date="2015" name="Microbiome">
        <title>Genomic resolution of linkages in carbon, nitrogen, and sulfur cycling among widespread estuary sediment bacteria.</title>
        <authorList>
            <person name="Baker B.J."/>
            <person name="Lazar C.S."/>
            <person name="Teske A.P."/>
            <person name="Dick G.J."/>
        </authorList>
    </citation>
    <scope>NUCLEOTIDE SEQUENCE [LARGE SCALE GENOMIC DNA]</scope>
    <source>
        <strain evidence="2">SM23_40</strain>
    </source>
</reference>
<keyword evidence="1" id="KW-1133">Transmembrane helix</keyword>
<organism evidence="2 3">
    <name type="scientific">candidate division TA06 bacterium SM23_40</name>
    <dbReference type="NCBI Taxonomy" id="1703774"/>
    <lineage>
        <taxon>Bacteria</taxon>
        <taxon>Bacteria division TA06</taxon>
    </lineage>
</organism>
<sequence length="103" mass="11416">MNDSWIALCFTTIAVVVSIVIKFAKPLTWMQFIGLFATLEGTVVLATAVSFNIPPHGKNWRDSLKWAVTEFPKYGSTPSFSCVKFYLGLFLIFVGVAITSLSF</sequence>
<accession>A0A0S8G0N9</accession>
<evidence type="ECO:0000256" key="1">
    <source>
        <dbReference type="SAM" id="Phobius"/>
    </source>
</evidence>
<feature type="transmembrane region" description="Helical" evidence="1">
    <location>
        <begin position="83"/>
        <end position="102"/>
    </location>
</feature>
<feature type="transmembrane region" description="Helical" evidence="1">
    <location>
        <begin position="29"/>
        <end position="51"/>
    </location>
</feature>
<evidence type="ECO:0000313" key="3">
    <source>
        <dbReference type="Proteomes" id="UP000051717"/>
    </source>
</evidence>
<gene>
    <name evidence="2" type="ORF">AMJ82_12000</name>
</gene>
<keyword evidence="1" id="KW-0472">Membrane</keyword>
<comment type="caution">
    <text evidence="2">The sequence shown here is derived from an EMBL/GenBank/DDBJ whole genome shotgun (WGS) entry which is preliminary data.</text>
</comment>
<name>A0A0S8G0N9_UNCT6</name>
<dbReference type="EMBL" id="LJUI01000174">
    <property type="protein sequence ID" value="KPK66145.1"/>
    <property type="molecule type" value="Genomic_DNA"/>
</dbReference>
<proteinExistence type="predicted"/>